<dbReference type="Pfam" id="PF00107">
    <property type="entry name" value="ADH_zinc_N"/>
    <property type="match status" value="1"/>
</dbReference>
<name>A0ABR1EXU0_9ASCO</name>
<evidence type="ECO:0000256" key="2">
    <source>
        <dbReference type="ARBA" id="ARBA00023002"/>
    </source>
</evidence>
<dbReference type="InterPro" id="IPR036291">
    <property type="entry name" value="NAD(P)-bd_dom_sf"/>
</dbReference>
<dbReference type="RefSeq" id="XP_064765451.1">
    <property type="nucleotide sequence ID" value="XM_064910581.1"/>
</dbReference>
<evidence type="ECO:0000259" key="3">
    <source>
        <dbReference type="SMART" id="SM00829"/>
    </source>
</evidence>
<protein>
    <recommendedName>
        <fullName evidence="3">Enoyl reductase (ER) domain-containing protein</fullName>
    </recommendedName>
</protein>
<dbReference type="EMBL" id="JBBJBU010000018">
    <property type="protein sequence ID" value="KAK7202418.1"/>
    <property type="molecule type" value="Genomic_DNA"/>
</dbReference>
<dbReference type="InterPro" id="IPR047618">
    <property type="entry name" value="QOR-like"/>
</dbReference>
<dbReference type="Proteomes" id="UP001498771">
    <property type="component" value="Unassembled WGS sequence"/>
</dbReference>
<proteinExistence type="predicted"/>
<accession>A0ABR1EXU0</accession>
<dbReference type="InterPro" id="IPR013149">
    <property type="entry name" value="ADH-like_C"/>
</dbReference>
<reference evidence="4 5" key="1">
    <citation type="submission" date="2024-03" db="EMBL/GenBank/DDBJ databases">
        <title>Genome-scale model development and genomic sequencing of the oleaginous clade Lipomyces.</title>
        <authorList>
            <consortium name="Lawrence Berkeley National Laboratory"/>
            <person name="Czajka J.J."/>
            <person name="Han Y."/>
            <person name="Kim J."/>
            <person name="Mondo S.J."/>
            <person name="Hofstad B.A."/>
            <person name="Robles A."/>
            <person name="Haridas S."/>
            <person name="Riley R."/>
            <person name="LaButti K."/>
            <person name="Pangilinan J."/>
            <person name="Andreopoulos W."/>
            <person name="Lipzen A."/>
            <person name="Yan J."/>
            <person name="Wang M."/>
            <person name="Ng V."/>
            <person name="Grigoriev I.V."/>
            <person name="Spatafora J.W."/>
            <person name="Magnuson J.K."/>
            <person name="Baker S.E."/>
            <person name="Pomraning K.R."/>
        </authorList>
    </citation>
    <scope>NUCLEOTIDE SEQUENCE [LARGE SCALE GENOMIC DNA]</scope>
    <source>
        <strain evidence="4 5">Phaff 52-87</strain>
    </source>
</reference>
<feature type="domain" description="Enoyl reductase (ER)" evidence="3">
    <location>
        <begin position="16"/>
        <end position="326"/>
    </location>
</feature>
<organism evidence="4 5">
    <name type="scientific">Myxozyma melibiosi</name>
    <dbReference type="NCBI Taxonomy" id="54550"/>
    <lineage>
        <taxon>Eukaryota</taxon>
        <taxon>Fungi</taxon>
        <taxon>Dikarya</taxon>
        <taxon>Ascomycota</taxon>
        <taxon>Saccharomycotina</taxon>
        <taxon>Lipomycetes</taxon>
        <taxon>Lipomycetales</taxon>
        <taxon>Lipomycetaceae</taxon>
        <taxon>Myxozyma</taxon>
    </lineage>
</organism>
<dbReference type="SUPFAM" id="SSF51735">
    <property type="entry name" value="NAD(P)-binding Rossmann-fold domains"/>
    <property type="match status" value="1"/>
</dbReference>
<evidence type="ECO:0000256" key="1">
    <source>
        <dbReference type="ARBA" id="ARBA00022857"/>
    </source>
</evidence>
<keyword evidence="2" id="KW-0560">Oxidoreductase</keyword>
<evidence type="ECO:0000313" key="4">
    <source>
        <dbReference type="EMBL" id="KAK7202418.1"/>
    </source>
</evidence>
<dbReference type="InterPro" id="IPR011032">
    <property type="entry name" value="GroES-like_sf"/>
</dbReference>
<dbReference type="PANTHER" id="PTHR48106">
    <property type="entry name" value="QUINONE OXIDOREDUCTASE PIG3-RELATED"/>
    <property type="match status" value="1"/>
</dbReference>
<dbReference type="SUPFAM" id="SSF50129">
    <property type="entry name" value="GroES-like"/>
    <property type="match status" value="1"/>
</dbReference>
<dbReference type="Gene3D" id="3.90.180.10">
    <property type="entry name" value="Medium-chain alcohol dehydrogenases, catalytic domain"/>
    <property type="match status" value="1"/>
</dbReference>
<dbReference type="InterPro" id="IPR020843">
    <property type="entry name" value="ER"/>
</dbReference>
<dbReference type="InterPro" id="IPR013154">
    <property type="entry name" value="ADH-like_N"/>
</dbReference>
<gene>
    <name evidence="4" type="ORF">BZA70DRAFT_242912</name>
</gene>
<comment type="caution">
    <text evidence="4">The sequence shown here is derived from an EMBL/GenBank/DDBJ whole genome shotgun (WGS) entry which is preliminary data.</text>
</comment>
<dbReference type="CDD" id="cd05286">
    <property type="entry name" value="QOR2"/>
    <property type="match status" value="1"/>
</dbReference>
<evidence type="ECO:0000313" key="5">
    <source>
        <dbReference type="Proteomes" id="UP001498771"/>
    </source>
</evidence>
<keyword evidence="1" id="KW-0521">NADP</keyword>
<dbReference type="Gene3D" id="3.40.50.720">
    <property type="entry name" value="NAD(P)-binding Rossmann-like Domain"/>
    <property type="match status" value="1"/>
</dbReference>
<dbReference type="SMART" id="SM00829">
    <property type="entry name" value="PKS_ER"/>
    <property type="match status" value="1"/>
</dbReference>
<dbReference type="PANTHER" id="PTHR48106:SF13">
    <property type="entry name" value="QUINONE OXIDOREDUCTASE-RELATED"/>
    <property type="match status" value="1"/>
</dbReference>
<keyword evidence="5" id="KW-1185">Reference proteome</keyword>
<dbReference type="GeneID" id="90036093"/>
<sequence>MAVPTTQKAIVIPDKGGREVIKYTEVPVPEVGEGDVLIKNEYAGLNFIDSYFRSGLYPISYPYTAGREAAGTIVAIGSKVSKFAVGDRVAYMSTGAFAEYTSTAASGTVLKIPAGISTKTAAASLLQGLTAVTLVKEAYDVKKDDYVLVQAAAGGMGLLLTQLCAGIGAHVIGTVSTAEKAALAKKAGAETVINYAETPDYVGEVVKASEGKGVHVAFDGVGKATFDASIGALRRKGSMISFGNASGSVPPVPLPVLTSKNLKLMRPTLFNYIAEEEELEYYSELLWKEVASGVLDIAVYKEFGLAEYADAAESLETRKSTGKVLLKI</sequence>
<dbReference type="Pfam" id="PF08240">
    <property type="entry name" value="ADH_N"/>
    <property type="match status" value="1"/>
</dbReference>